<organism evidence="2 3">
    <name type="scientific">Hyunsoonleella pacifica</name>
    <dbReference type="NCBI Taxonomy" id="1080224"/>
    <lineage>
        <taxon>Bacteria</taxon>
        <taxon>Pseudomonadati</taxon>
        <taxon>Bacteroidota</taxon>
        <taxon>Flavobacteriia</taxon>
        <taxon>Flavobacteriales</taxon>
        <taxon>Flavobacteriaceae</taxon>
    </lineage>
</organism>
<keyword evidence="3" id="KW-1185">Reference proteome</keyword>
<proteinExistence type="predicted"/>
<dbReference type="RefSeq" id="WP_130938393.1">
    <property type="nucleotide sequence ID" value="NZ_BMEE01000008.1"/>
</dbReference>
<sequence>MLLVYTHKISPRLKYVFKHICTRVLGVKVDFTTKIEEFIAHDSLKMSYTKQQLGSELFIKSNEILFEQGLSDIEINVQKWENTKCFFFNGDKSAIPFDIFAASFYMLSRYEEYLPHRKDQYGRFLATESLGHKYGFLQQPVVDIWAYKFKAALQEQFPDFKYPKRVYRIKPIIDVPSPYNYKLKGVMRTLGGTVKDFFRFRFKDLYVRYAVLFGLKHDPFDTFKYIINKQKQTQFKFLIFFFIGSYSTFDKGININKRKYVSLIKHLADYCKVGLKASYFSVKNIQILKKEKRQMEEVINMDLSVSRFSFSKLNLPESYRNLVQLEVNEDYTMGYVDKIGFRAGSCTPFLFYDLDYEVQTPLKVCPFHLMDSTLLKTTSLLDKKKVLNLIINEVKQVNGEFVPVFHNHTFTSAGRWRGFKELFNVILDSADEKVQ</sequence>
<comment type="caution">
    <text evidence="2">The sequence shown here is derived from an EMBL/GenBank/DDBJ whole genome shotgun (WGS) entry which is preliminary data.</text>
</comment>
<dbReference type="Pfam" id="PF23019">
    <property type="entry name" value="DUF7033"/>
    <property type="match status" value="1"/>
</dbReference>
<evidence type="ECO:0000259" key="1">
    <source>
        <dbReference type="Pfam" id="PF23019"/>
    </source>
</evidence>
<dbReference type="AlphaFoldDB" id="A0A4Q9FIN6"/>
<dbReference type="Proteomes" id="UP000292372">
    <property type="component" value="Unassembled WGS sequence"/>
</dbReference>
<name>A0A4Q9FIN6_9FLAO</name>
<gene>
    <name evidence="2" type="ORF">EYD46_17085</name>
</gene>
<dbReference type="OrthoDB" id="5573484at2"/>
<dbReference type="EMBL" id="SIRS01000008">
    <property type="protein sequence ID" value="TBN12433.1"/>
    <property type="molecule type" value="Genomic_DNA"/>
</dbReference>
<dbReference type="CDD" id="cd10931">
    <property type="entry name" value="CE4_u7"/>
    <property type="match status" value="1"/>
</dbReference>
<evidence type="ECO:0000313" key="3">
    <source>
        <dbReference type="Proteomes" id="UP000292372"/>
    </source>
</evidence>
<dbReference type="InterPro" id="IPR054297">
    <property type="entry name" value="DUF7033"/>
</dbReference>
<evidence type="ECO:0000313" key="2">
    <source>
        <dbReference type="EMBL" id="TBN12433.1"/>
    </source>
</evidence>
<reference evidence="2 3" key="1">
    <citation type="journal article" date="2015" name="Int. J. Syst. Evol. Microbiol.">
        <title>Hyunsoonleella pacifica sp. nov., isolated from seawater of South Pacific Gyre.</title>
        <authorList>
            <person name="Gao X."/>
            <person name="Zhang Z."/>
            <person name="Dai X."/>
            <person name="Zhang X.H."/>
        </authorList>
    </citation>
    <scope>NUCLEOTIDE SEQUENCE [LARGE SCALE GENOMIC DNA]</scope>
    <source>
        <strain evidence="2 3">SW033</strain>
    </source>
</reference>
<accession>A0A4Q9FIN6</accession>
<protein>
    <recommendedName>
        <fullName evidence="1">DUF7033 domain-containing protein</fullName>
    </recommendedName>
</protein>
<feature type="domain" description="DUF7033" evidence="1">
    <location>
        <begin position="95"/>
        <end position="183"/>
    </location>
</feature>